<evidence type="ECO:0000256" key="12">
    <source>
        <dbReference type="ARBA" id="ARBA00023251"/>
    </source>
</evidence>
<dbReference type="BindingDB" id="O31272"/>
<evidence type="ECO:0000256" key="7">
    <source>
        <dbReference type="ARBA" id="ARBA00022723"/>
    </source>
</evidence>
<dbReference type="Pfam" id="PF00753">
    <property type="entry name" value="Lactamase_B"/>
    <property type="match status" value="1"/>
</dbReference>
<name>O31272_AERVE</name>
<evidence type="ECO:0000256" key="2">
    <source>
        <dbReference type="ARBA" id="ARBA00001947"/>
    </source>
</evidence>
<protein>
    <recommendedName>
        <fullName evidence="6 13">Beta-lactamase</fullName>
        <ecNumber evidence="6 13">3.5.2.6</ecNumber>
    </recommendedName>
</protein>
<dbReference type="InterPro" id="IPR050855">
    <property type="entry name" value="NDM-1-like"/>
</dbReference>
<evidence type="ECO:0000256" key="3">
    <source>
        <dbReference type="ARBA" id="ARBA00004418"/>
    </source>
</evidence>
<comment type="similarity">
    <text evidence="4 13">Belongs to the metallo-beta-lactamase superfamily. Class-B beta-lactamase family.</text>
</comment>
<organism evidence="16">
    <name type="scientific">Aeromonas veronii</name>
    <dbReference type="NCBI Taxonomy" id="654"/>
    <lineage>
        <taxon>Bacteria</taxon>
        <taxon>Pseudomonadati</taxon>
        <taxon>Pseudomonadota</taxon>
        <taxon>Gammaproteobacteria</taxon>
        <taxon>Aeromonadales</taxon>
        <taxon>Aeromonadaceae</taxon>
        <taxon>Aeromonas</taxon>
    </lineage>
</organism>
<keyword evidence="10 13" id="KW-0378">Hydrolase</keyword>
<dbReference type="PANTHER" id="PTHR42951">
    <property type="entry name" value="METALLO-BETA-LACTAMASE DOMAIN-CONTAINING"/>
    <property type="match status" value="1"/>
</dbReference>
<dbReference type="GO" id="GO:0046677">
    <property type="term" value="P:response to antibiotic"/>
    <property type="evidence" value="ECO:0007669"/>
    <property type="project" value="UniProtKB-UniRule"/>
</dbReference>
<keyword evidence="12 13" id="KW-0046">Antibiotic resistance</keyword>
<keyword evidence="11 13" id="KW-0862">Zinc</keyword>
<keyword evidence="9" id="KW-0574">Periplasm</keyword>
<keyword evidence="8 14" id="KW-0732">Signal</keyword>
<comment type="catalytic activity">
    <reaction evidence="1 13">
        <text>a beta-lactam + H2O = a substituted beta-amino acid</text>
        <dbReference type="Rhea" id="RHEA:20401"/>
        <dbReference type="ChEBI" id="CHEBI:15377"/>
        <dbReference type="ChEBI" id="CHEBI:35627"/>
        <dbReference type="ChEBI" id="CHEBI:140347"/>
        <dbReference type="EC" id="3.5.2.6"/>
    </reaction>
</comment>
<dbReference type="SUPFAM" id="SSF56281">
    <property type="entry name" value="Metallo-hydrolase/oxidoreductase"/>
    <property type="match status" value="1"/>
</dbReference>
<evidence type="ECO:0000256" key="8">
    <source>
        <dbReference type="ARBA" id="ARBA00022729"/>
    </source>
</evidence>
<feature type="signal peptide" evidence="14">
    <location>
        <begin position="1"/>
        <end position="27"/>
    </location>
</feature>
<evidence type="ECO:0000256" key="6">
    <source>
        <dbReference type="ARBA" id="ARBA00012865"/>
    </source>
</evidence>
<dbReference type="RefSeq" id="WP_063865298.1">
    <property type="nucleotide sequence ID" value="NG_050415.1"/>
</dbReference>
<evidence type="ECO:0000256" key="4">
    <source>
        <dbReference type="ARBA" id="ARBA00005250"/>
    </source>
</evidence>
<proteinExistence type="inferred from homology"/>
<dbReference type="GO" id="GO:0008800">
    <property type="term" value="F:beta-lactamase activity"/>
    <property type="evidence" value="ECO:0007669"/>
    <property type="project" value="UniProtKB-UniRule"/>
</dbReference>
<dbReference type="PROSITE" id="PS00743">
    <property type="entry name" value="BETA_LACTAMASE_B_1"/>
    <property type="match status" value="1"/>
</dbReference>
<sequence length="255" mass="28172">MMKGWIKCGLAGAVVLMASFWGGSVRAAGMSLTQQVSGPVYVVEDNYYVQENSMVYFGAKGVTVVGATWTPDTARELHKLIKRVSRKPVLEVINTNYHTDRAGGNAYWKSIGAKVISTRQTRDLMKSDWAEIVAFTRKGLPEYPDLPLVLPNVVHEGDFTLQEGKLRAFYLGPAHSPDGIFVYFPDQQVLYGNCILKEKLGNLSFADVKAYPQTLERLKAMKLPIKTVVGGHDSPLHGPELIDHYEALIKAASQS</sequence>
<evidence type="ECO:0000256" key="11">
    <source>
        <dbReference type="ARBA" id="ARBA00022833"/>
    </source>
</evidence>
<comment type="subunit">
    <text evidence="5">Monomer.</text>
</comment>
<dbReference type="ChEMBL" id="CHEMBL3562177"/>
<dbReference type="PROSITE" id="PS00744">
    <property type="entry name" value="BETA_LACTAMASE_B_2"/>
    <property type="match status" value="1"/>
</dbReference>
<dbReference type="GO" id="GO:0008270">
    <property type="term" value="F:zinc ion binding"/>
    <property type="evidence" value="ECO:0007669"/>
    <property type="project" value="InterPro"/>
</dbReference>
<dbReference type="Gene3D" id="3.60.15.10">
    <property type="entry name" value="Ribonuclease Z/Hydroxyacylglutathione hydrolase-like"/>
    <property type="match status" value="1"/>
</dbReference>
<dbReference type="EC" id="3.5.2.6" evidence="6 13"/>
<evidence type="ECO:0000256" key="9">
    <source>
        <dbReference type="ARBA" id="ARBA00022764"/>
    </source>
</evidence>
<dbReference type="PANTHER" id="PTHR42951:SF4">
    <property type="entry name" value="ACYL-COENZYME A THIOESTERASE MBLAC2"/>
    <property type="match status" value="1"/>
</dbReference>
<evidence type="ECO:0000313" key="16">
    <source>
        <dbReference type="EMBL" id="CAA71441.1"/>
    </source>
</evidence>
<gene>
    <name evidence="16" type="primary">imiS</name>
</gene>
<dbReference type="NCBIfam" id="NF033087">
    <property type="entry name" value="bla_subclass_B2"/>
    <property type="match status" value="1"/>
</dbReference>
<evidence type="ECO:0000256" key="10">
    <source>
        <dbReference type="ARBA" id="ARBA00022801"/>
    </source>
</evidence>
<evidence type="ECO:0000256" key="5">
    <source>
        <dbReference type="ARBA" id="ARBA00011245"/>
    </source>
</evidence>
<dbReference type="InterPro" id="IPR001279">
    <property type="entry name" value="Metallo-B-lactamas"/>
</dbReference>
<feature type="chain" id="PRO_5004158148" description="Beta-lactamase" evidence="14">
    <location>
        <begin position="28"/>
        <end position="255"/>
    </location>
</feature>
<dbReference type="SMART" id="SM00849">
    <property type="entry name" value="Lactamase_B"/>
    <property type="match status" value="1"/>
</dbReference>
<dbReference type="AlphaFoldDB" id="O31272"/>
<evidence type="ECO:0000256" key="13">
    <source>
        <dbReference type="RuleBase" id="RU361140"/>
    </source>
</evidence>
<evidence type="ECO:0000256" key="1">
    <source>
        <dbReference type="ARBA" id="ARBA00001526"/>
    </source>
</evidence>
<dbReference type="CARD" id="ARO:3003095">
    <property type="molecule name" value="imiS"/>
    <property type="mechanism identifier" value="ARO:0001004"/>
    <property type="mechanism name" value="antibiotic inactivation"/>
</dbReference>
<dbReference type="SMR" id="O31272"/>
<accession>O31272</accession>
<dbReference type="BRENDA" id="3.5.2.6">
    <property type="organism ID" value="8428"/>
</dbReference>
<comment type="subcellular location">
    <subcellularLocation>
        <location evidence="3">Periplasm</location>
    </subcellularLocation>
</comment>
<dbReference type="GO" id="GO:0042597">
    <property type="term" value="C:periplasmic space"/>
    <property type="evidence" value="ECO:0007669"/>
    <property type="project" value="UniProtKB-SubCell"/>
</dbReference>
<feature type="domain" description="Metallo-beta-lactamase" evidence="15">
    <location>
        <begin position="50"/>
        <end position="232"/>
    </location>
</feature>
<dbReference type="EMBL" id="Y10415">
    <property type="protein sequence ID" value="CAA71441.1"/>
    <property type="molecule type" value="Genomic_DNA"/>
</dbReference>
<reference evidence="16" key="1">
    <citation type="journal article" date="1998" name="Antimicrob. Agents Chemother.">
        <title>Nucleotide and amino acid sequences of the metallo-beta-lactamase, ImiS, from Aeromonas veronii bv. sobria.</title>
        <authorList>
            <person name="Walsh T.R."/>
            <person name="Neville W.A."/>
            <person name="Haran M.H."/>
            <person name="Tolson D."/>
            <person name="Payne D.J."/>
            <person name="Bateson J.H."/>
            <person name="MacGowan A.P."/>
            <person name="Bennett P.M."/>
        </authorList>
    </citation>
    <scope>NUCLEOTIDE SEQUENCE</scope>
    <source>
        <strain evidence="16">163a</strain>
    </source>
</reference>
<dbReference type="InterPro" id="IPR001018">
    <property type="entry name" value="Beta-lactamase_class-B_CS"/>
</dbReference>
<dbReference type="GO" id="GO:0017001">
    <property type="term" value="P:antibiotic catabolic process"/>
    <property type="evidence" value="ECO:0007669"/>
    <property type="project" value="InterPro"/>
</dbReference>
<dbReference type="NCBIfam" id="NF000329">
    <property type="entry name" value="bla_B2_CphA"/>
    <property type="match status" value="1"/>
</dbReference>
<keyword evidence="7 13" id="KW-0479">Metal-binding</keyword>
<dbReference type="NCBIfam" id="NF012229">
    <property type="entry name" value="bla_class_B_core"/>
    <property type="match status" value="1"/>
</dbReference>
<evidence type="ECO:0000256" key="14">
    <source>
        <dbReference type="SAM" id="SignalP"/>
    </source>
</evidence>
<dbReference type="InterPro" id="IPR036866">
    <property type="entry name" value="RibonucZ/Hydroxyglut_hydro"/>
</dbReference>
<evidence type="ECO:0000259" key="15">
    <source>
        <dbReference type="SMART" id="SM00849"/>
    </source>
</evidence>
<comment type="cofactor">
    <cofactor evidence="2 13">
        <name>Zn(2+)</name>
        <dbReference type="ChEBI" id="CHEBI:29105"/>
    </cofactor>
</comment>
<dbReference type="CDD" id="cd16306">
    <property type="entry name" value="CphA_ImiS-like_MBL-B2"/>
    <property type="match status" value="1"/>
</dbReference>